<name>A0A3E2BL51_9BACT</name>
<evidence type="ECO:0000313" key="2">
    <source>
        <dbReference type="EMBL" id="RFT15336.1"/>
    </source>
</evidence>
<evidence type="ECO:0000313" key="3">
    <source>
        <dbReference type="Proteomes" id="UP000257323"/>
    </source>
</evidence>
<protein>
    <submittedName>
        <fullName evidence="2">Lipoate-protein ligase A</fullName>
    </submittedName>
</protein>
<dbReference type="InterPro" id="IPR045864">
    <property type="entry name" value="aa-tRNA-synth_II/BPL/LPL"/>
</dbReference>
<dbReference type="PROSITE" id="PS51733">
    <property type="entry name" value="BPL_LPL_CATALYTIC"/>
    <property type="match status" value="1"/>
</dbReference>
<keyword evidence="2" id="KW-0436">Ligase</keyword>
<accession>A0A3E2BL51</accession>
<organism evidence="2 3">
    <name type="scientific">Candidatus Saccharicenans subterraneus</name>
    <dbReference type="NCBI Taxonomy" id="2508984"/>
    <lineage>
        <taxon>Bacteria</taxon>
        <taxon>Candidatus Aminicenantota</taxon>
        <taxon>Candidatus Aminicenantia</taxon>
        <taxon>Candidatus Aminicenantales</taxon>
        <taxon>Candidatus Saccharicenantaceae</taxon>
        <taxon>Candidatus Saccharicenans</taxon>
    </lineage>
</organism>
<reference evidence="2 3" key="1">
    <citation type="submission" date="2018-08" db="EMBL/GenBank/DDBJ databases">
        <title>Genome analysis of the thermophilic bacterium of the candidate phylum Aminicenantes from deep subsurface aquifer revealed its physiology and ecological role.</title>
        <authorList>
            <person name="Kadnikov V.V."/>
            <person name="Mardanov A.V."/>
            <person name="Beletsky A.V."/>
            <person name="Karnachuk O.V."/>
            <person name="Ravin N.V."/>
        </authorList>
    </citation>
    <scope>NUCLEOTIDE SEQUENCE [LARGE SCALE GENOMIC DNA]</scope>
    <source>
        <strain evidence="2">BY38</strain>
    </source>
</reference>
<dbReference type="AlphaFoldDB" id="A0A3E2BL51"/>
<sequence length="270" mass="30289">MTDWELIYDREPLPGSWNMAVDEYLFLLAQRSKKTYLRFYTWLRPTASLGCSQDINRVLNLEECRRRGVDVVRRMTGGKLVLHHLEVTYSVASARADLFTATLDGSYRLISEALVRGLRLLGLPAELAASTPAAYARSHLPCFAYPARNEVEINGKKAIGSAQKRSGLSFLQHGSIPLVKEVELLSAISYGLDPARAESMTSLSDELGKPVSYALAVDHLVEGFKQQFQVELTERQLMPEESKIVARLENLKYASWNWTGEKAEPSGFDF</sequence>
<evidence type="ECO:0000259" key="1">
    <source>
        <dbReference type="PROSITE" id="PS51733"/>
    </source>
</evidence>
<feature type="domain" description="BPL/LPL catalytic" evidence="1">
    <location>
        <begin position="31"/>
        <end position="232"/>
    </location>
</feature>
<dbReference type="EMBL" id="QUAH01000010">
    <property type="protein sequence ID" value="RFT15336.1"/>
    <property type="molecule type" value="Genomic_DNA"/>
</dbReference>
<dbReference type="Pfam" id="PF21948">
    <property type="entry name" value="LplA-B_cat"/>
    <property type="match status" value="1"/>
</dbReference>
<dbReference type="GO" id="GO:0016874">
    <property type="term" value="F:ligase activity"/>
    <property type="evidence" value="ECO:0007669"/>
    <property type="project" value="UniProtKB-KW"/>
</dbReference>
<dbReference type="SUPFAM" id="SSF55681">
    <property type="entry name" value="Class II aaRS and biotin synthetases"/>
    <property type="match status" value="1"/>
</dbReference>
<dbReference type="InterPro" id="IPR004143">
    <property type="entry name" value="BPL_LPL_catalytic"/>
</dbReference>
<dbReference type="Proteomes" id="UP000257323">
    <property type="component" value="Unassembled WGS sequence"/>
</dbReference>
<dbReference type="PANTHER" id="PTHR43679">
    <property type="entry name" value="OCTANOYLTRANSFERASE LIPM-RELATED"/>
    <property type="match status" value="1"/>
</dbReference>
<gene>
    <name evidence="2" type="ORF">OP8BY_0445</name>
</gene>
<proteinExistence type="predicted"/>
<comment type="caution">
    <text evidence="2">The sequence shown here is derived from an EMBL/GenBank/DDBJ whole genome shotgun (WGS) entry which is preliminary data.</text>
</comment>
<dbReference type="Gene3D" id="3.30.930.10">
    <property type="entry name" value="Bira Bifunctional Protein, Domain 2"/>
    <property type="match status" value="1"/>
</dbReference>
<dbReference type="PANTHER" id="PTHR43679:SF2">
    <property type="entry name" value="OCTANOYL-[GCVH]:PROTEIN N-OCTANOYLTRANSFERASE"/>
    <property type="match status" value="1"/>
</dbReference>
<dbReference type="InterPro" id="IPR050664">
    <property type="entry name" value="Octanoyltrans_LipM/LipL"/>
</dbReference>